<keyword evidence="3" id="KW-1185">Reference proteome</keyword>
<evidence type="ECO:0000313" key="3">
    <source>
        <dbReference type="Proteomes" id="UP000199548"/>
    </source>
</evidence>
<dbReference type="Pfam" id="PF05368">
    <property type="entry name" value="NmrA"/>
    <property type="match status" value="1"/>
</dbReference>
<sequence length="290" mass="31171">MFAITGIVDPVGGVVARVLLAAGLDVRAIVDEAAKGVEWVDQCCEVAVAEMNDADALLRAFRGVEGVFVLLSANFDPVPGSPESTVSIAALRHALTSAMPKRVVCLSTIGAHATQPGTLLQHSSIEREFGSLPMPVAFLRAAWFMESAASDIASALVSGAIPSFLFPLGKPVPMVAIADVGRMAARLLRQDWIGKKIVEIEGPHRTSPNDVAEVFSRLLGRDIRMQPVARDTWEEVFASQGMKNSLLHIQMLDGLNAGWIDFEFPKNTVKGSVPLEVVVRGLIHHTFETV</sequence>
<dbReference type="Gene3D" id="3.90.25.10">
    <property type="entry name" value="UDP-galactose 4-epimerase, domain 1"/>
    <property type="match status" value="1"/>
</dbReference>
<dbReference type="InterPro" id="IPR008030">
    <property type="entry name" value="NmrA-like"/>
</dbReference>
<feature type="domain" description="NmrA-like" evidence="1">
    <location>
        <begin position="11"/>
        <end position="255"/>
    </location>
</feature>
<dbReference type="RefSeq" id="WP_091015932.1">
    <property type="nucleotide sequence ID" value="NZ_CP041743.1"/>
</dbReference>
<organism evidence="2 3">
    <name type="scientific">Paraburkholderia megapolitana</name>
    <dbReference type="NCBI Taxonomy" id="420953"/>
    <lineage>
        <taxon>Bacteria</taxon>
        <taxon>Pseudomonadati</taxon>
        <taxon>Pseudomonadota</taxon>
        <taxon>Betaproteobacteria</taxon>
        <taxon>Burkholderiales</taxon>
        <taxon>Burkholderiaceae</taxon>
        <taxon>Paraburkholderia</taxon>
    </lineage>
</organism>
<dbReference type="InterPro" id="IPR051604">
    <property type="entry name" value="Ergot_Alk_Oxidoreductase"/>
</dbReference>
<protein>
    <submittedName>
        <fullName evidence="2">Uncharacterized conserved protein YbjT, contains NAD(P)-binding and DUF2867 domains</fullName>
    </submittedName>
</protein>
<proteinExistence type="predicted"/>
<accession>A0A1I3QIK8</accession>
<gene>
    <name evidence="2" type="ORF">SAMN05192543_106405</name>
</gene>
<dbReference type="Gene3D" id="3.40.50.720">
    <property type="entry name" value="NAD(P)-binding Rossmann-like Domain"/>
    <property type="match status" value="1"/>
</dbReference>
<dbReference type="EMBL" id="FOQU01000006">
    <property type="protein sequence ID" value="SFJ33994.1"/>
    <property type="molecule type" value="Genomic_DNA"/>
</dbReference>
<dbReference type="AlphaFoldDB" id="A0A1I3QIK8"/>
<dbReference type="OrthoDB" id="9777801at2"/>
<dbReference type="STRING" id="420953.SAMN05192543_106405"/>
<dbReference type="PANTHER" id="PTHR43162:SF1">
    <property type="entry name" value="PRESTALK A DIFFERENTIATION PROTEIN A"/>
    <property type="match status" value="1"/>
</dbReference>
<evidence type="ECO:0000313" key="2">
    <source>
        <dbReference type="EMBL" id="SFJ33994.1"/>
    </source>
</evidence>
<reference evidence="2 3" key="1">
    <citation type="submission" date="2016-10" db="EMBL/GenBank/DDBJ databases">
        <authorList>
            <person name="de Groot N.N."/>
        </authorList>
    </citation>
    <scope>NUCLEOTIDE SEQUENCE [LARGE SCALE GENOMIC DNA]</scope>
    <source>
        <strain evidence="2 3">LMG 23650</strain>
    </source>
</reference>
<dbReference type="SUPFAM" id="SSF51735">
    <property type="entry name" value="NAD(P)-binding Rossmann-fold domains"/>
    <property type="match status" value="1"/>
</dbReference>
<dbReference type="PANTHER" id="PTHR43162">
    <property type="match status" value="1"/>
</dbReference>
<dbReference type="Proteomes" id="UP000199548">
    <property type="component" value="Unassembled WGS sequence"/>
</dbReference>
<dbReference type="InterPro" id="IPR036291">
    <property type="entry name" value="NAD(P)-bd_dom_sf"/>
</dbReference>
<evidence type="ECO:0000259" key="1">
    <source>
        <dbReference type="Pfam" id="PF05368"/>
    </source>
</evidence>
<name>A0A1I3QIK8_9BURK</name>